<reference evidence="2" key="2">
    <citation type="submission" date="2020-05" db="EMBL/GenBank/DDBJ databases">
        <authorList>
            <person name="Kim H.-S."/>
            <person name="Proctor R.H."/>
            <person name="Brown D.W."/>
        </authorList>
    </citation>
    <scope>NUCLEOTIDE SEQUENCE</scope>
    <source>
        <strain evidence="2">NRRL 45417</strain>
    </source>
</reference>
<accession>A0A8H4T9R5</accession>
<dbReference type="AlphaFoldDB" id="A0A8H4T9R5"/>
<feature type="compositionally biased region" description="Basic and acidic residues" evidence="1">
    <location>
        <begin position="15"/>
        <end position="38"/>
    </location>
</feature>
<dbReference type="OrthoDB" id="5043515at2759"/>
<evidence type="ECO:0000313" key="3">
    <source>
        <dbReference type="Proteomes" id="UP000604273"/>
    </source>
</evidence>
<reference evidence="2" key="1">
    <citation type="journal article" date="2020" name="BMC Genomics">
        <title>Correction to: Identification and distribution of gene clusters required for synthesis of sphingolipid metabolism inhibitors in diverse species of the filamentous fungus Fusarium.</title>
        <authorList>
            <person name="Kim H.S."/>
            <person name="Lohmar J.M."/>
            <person name="Busman M."/>
            <person name="Brown D.W."/>
            <person name="Naumann T.A."/>
            <person name="Divon H.H."/>
            <person name="Lysoe E."/>
            <person name="Uhlig S."/>
            <person name="Proctor R.H."/>
        </authorList>
    </citation>
    <scope>NUCLEOTIDE SEQUENCE</scope>
    <source>
        <strain evidence="2">NRRL 45417</strain>
    </source>
</reference>
<evidence type="ECO:0000256" key="1">
    <source>
        <dbReference type="SAM" id="MobiDB-lite"/>
    </source>
</evidence>
<protein>
    <submittedName>
        <fullName evidence="2">Uncharacterized protein</fullName>
    </submittedName>
</protein>
<proteinExistence type="predicted"/>
<evidence type="ECO:0000313" key="2">
    <source>
        <dbReference type="EMBL" id="KAF4953871.1"/>
    </source>
</evidence>
<name>A0A8H4T9R5_9HYPO</name>
<comment type="caution">
    <text evidence="2">The sequence shown here is derived from an EMBL/GenBank/DDBJ whole genome shotgun (WGS) entry which is preliminary data.</text>
</comment>
<feature type="region of interest" description="Disordered" evidence="1">
    <location>
        <begin position="1"/>
        <end position="79"/>
    </location>
</feature>
<dbReference type="Proteomes" id="UP000604273">
    <property type="component" value="Unassembled WGS sequence"/>
</dbReference>
<feature type="compositionally biased region" description="Polar residues" evidence="1">
    <location>
        <begin position="1"/>
        <end position="14"/>
    </location>
</feature>
<sequence>MAESSQDGNLNVQKSTEKRRELFRQSLDDAAAKTRSEISDSTTATLGSVGKMDERDDFMSVSGSYPCSSKRPRVEEKEKVDKAARDMELKALEVKVMALENMWVANTEDILALKKKYTELNSKFYALERELRGS</sequence>
<gene>
    <name evidence="2" type="ORF">FGADI_5663</name>
</gene>
<keyword evidence="3" id="KW-1185">Reference proteome</keyword>
<organism evidence="2 3">
    <name type="scientific">Fusarium gaditjirri</name>
    <dbReference type="NCBI Taxonomy" id="282569"/>
    <lineage>
        <taxon>Eukaryota</taxon>
        <taxon>Fungi</taxon>
        <taxon>Dikarya</taxon>
        <taxon>Ascomycota</taxon>
        <taxon>Pezizomycotina</taxon>
        <taxon>Sordariomycetes</taxon>
        <taxon>Hypocreomycetidae</taxon>
        <taxon>Hypocreales</taxon>
        <taxon>Nectriaceae</taxon>
        <taxon>Fusarium</taxon>
        <taxon>Fusarium nisikadoi species complex</taxon>
    </lineage>
</organism>
<dbReference type="EMBL" id="JABFAI010000132">
    <property type="protein sequence ID" value="KAF4953871.1"/>
    <property type="molecule type" value="Genomic_DNA"/>
</dbReference>